<reference evidence="1" key="2">
    <citation type="submission" date="2025-03" db="EMBL/GenBank/DDBJ databases">
        <authorList>
            <consortium name="ELIXIR-Norway"/>
            <consortium name="Elixir Norway"/>
        </authorList>
    </citation>
    <scope>NUCLEOTIDE SEQUENCE</scope>
</reference>
<evidence type="ECO:0000313" key="1">
    <source>
        <dbReference type="EMBL" id="CAN0320463.1"/>
    </source>
</evidence>
<dbReference type="Proteomes" id="UP001162501">
    <property type="component" value="Chromosome 26"/>
</dbReference>
<dbReference type="EMBL" id="OX596110">
    <property type="protein sequence ID" value="CAN0320463.1"/>
    <property type="molecule type" value="Genomic_DNA"/>
</dbReference>
<accession>A0AC59Z9B0</accession>
<reference evidence="1" key="1">
    <citation type="submission" date="2023-05" db="EMBL/GenBank/DDBJ databases">
        <authorList>
            <consortium name="ELIXIR-Norway"/>
        </authorList>
    </citation>
    <scope>NUCLEOTIDE SEQUENCE</scope>
</reference>
<name>A0AC59Z9B0_RANTA</name>
<gene>
    <name evidence="1" type="ORF">MRATA1EN22A_LOCUS15576</name>
</gene>
<proteinExistence type="predicted"/>
<organism evidence="1 2">
    <name type="scientific">Rangifer tarandus platyrhynchus</name>
    <name type="common">Svalbard reindeer</name>
    <dbReference type="NCBI Taxonomy" id="3082113"/>
    <lineage>
        <taxon>Eukaryota</taxon>
        <taxon>Metazoa</taxon>
        <taxon>Chordata</taxon>
        <taxon>Craniata</taxon>
        <taxon>Vertebrata</taxon>
        <taxon>Euteleostomi</taxon>
        <taxon>Mammalia</taxon>
        <taxon>Eutheria</taxon>
        <taxon>Laurasiatheria</taxon>
        <taxon>Artiodactyla</taxon>
        <taxon>Ruminantia</taxon>
        <taxon>Pecora</taxon>
        <taxon>Cervidae</taxon>
        <taxon>Odocoileinae</taxon>
        <taxon>Rangifer</taxon>
    </lineage>
</organism>
<protein>
    <submittedName>
        <fullName evidence="1">Uncharacterized protein</fullName>
    </submittedName>
</protein>
<sequence>MGKTPLRARKPTVGTHGSHQPEQCTSEGSGKLAKLPDSLSRAWSTEPLPHQLVMSCVSILIRGTILTQKDSGEGSDSVVGTGHNLISEGGAGFWGAGDLEVTAQEGAHPPGGG</sequence>
<evidence type="ECO:0000313" key="2">
    <source>
        <dbReference type="Proteomes" id="UP001162501"/>
    </source>
</evidence>